<dbReference type="InterPro" id="IPR036188">
    <property type="entry name" value="FAD/NAD-bd_sf"/>
</dbReference>
<dbReference type="PANTHER" id="PTHR13847:SF289">
    <property type="entry name" value="GLYCINE OXIDASE"/>
    <property type="match status" value="1"/>
</dbReference>
<proteinExistence type="predicted"/>
<name>A0A5B9PGJ6_9BACT</name>
<evidence type="ECO:0000313" key="4">
    <source>
        <dbReference type="Proteomes" id="UP000322214"/>
    </source>
</evidence>
<dbReference type="Gene3D" id="3.30.9.10">
    <property type="entry name" value="D-Amino Acid Oxidase, subunit A, domain 2"/>
    <property type="match status" value="1"/>
</dbReference>
<accession>A0A5B9PGJ6</accession>
<dbReference type="OrthoDB" id="9794226at2"/>
<dbReference type="STRING" id="980251.GCA_001642875_01272"/>
<dbReference type="Pfam" id="PF01266">
    <property type="entry name" value="DAO"/>
    <property type="match status" value="1"/>
</dbReference>
<dbReference type="EC" id="1.4.99.5" evidence="3"/>
<keyword evidence="4" id="KW-1185">Reference proteome</keyword>
<reference evidence="3 4" key="1">
    <citation type="submission" date="2019-08" db="EMBL/GenBank/DDBJ databases">
        <title>Deep-cultivation of Planctomycetes and their phenomic and genomic characterization uncovers novel biology.</title>
        <authorList>
            <person name="Wiegand S."/>
            <person name="Jogler M."/>
            <person name="Boedeker C."/>
            <person name="Pinto D."/>
            <person name="Vollmers J."/>
            <person name="Rivas-Marin E."/>
            <person name="Kohn T."/>
            <person name="Peeters S.H."/>
            <person name="Heuer A."/>
            <person name="Rast P."/>
            <person name="Oberbeckmann S."/>
            <person name="Bunk B."/>
            <person name="Jeske O."/>
            <person name="Meyerdierks A."/>
            <person name="Storesund J.E."/>
            <person name="Kallscheuer N."/>
            <person name="Luecker S."/>
            <person name="Lage O.M."/>
            <person name="Pohl T."/>
            <person name="Merkel B.J."/>
            <person name="Hornburger P."/>
            <person name="Mueller R.-W."/>
            <person name="Bruemmer F."/>
            <person name="Labrenz M."/>
            <person name="Spormann A.M."/>
            <person name="Op den Camp H."/>
            <person name="Overmann J."/>
            <person name="Amann R."/>
            <person name="Jetten M.S.M."/>
            <person name="Mascher T."/>
            <person name="Medema M.H."/>
            <person name="Devos D.P."/>
            <person name="Kaster A.-K."/>
            <person name="Ovreas L."/>
            <person name="Rohde M."/>
            <person name="Galperin M.Y."/>
            <person name="Jogler C."/>
        </authorList>
    </citation>
    <scope>NUCLEOTIDE SEQUENCE [LARGE SCALE GENOMIC DNA]</scope>
    <source>
        <strain evidence="3 4">FC18</strain>
    </source>
</reference>
<dbReference type="Proteomes" id="UP000322214">
    <property type="component" value="Chromosome"/>
</dbReference>
<dbReference type="RefSeq" id="WP_075084040.1">
    <property type="nucleotide sequence ID" value="NZ_CP042912.1"/>
</dbReference>
<dbReference type="SUPFAM" id="SSF54373">
    <property type="entry name" value="FAD-linked reductases, C-terminal domain"/>
    <property type="match status" value="1"/>
</dbReference>
<feature type="domain" description="FAD dependent oxidoreductase" evidence="2">
    <location>
        <begin position="2"/>
        <end position="352"/>
    </location>
</feature>
<dbReference type="KEGG" id="mff:MFFC18_42990"/>
<dbReference type="AlphaFoldDB" id="A0A5B9PGJ6"/>
<protein>
    <submittedName>
        <fullName evidence="3">Hydrogen cyanide synthase subunit HcnC</fullName>
        <ecNumber evidence="3">1.4.99.5</ecNumber>
    </submittedName>
</protein>
<evidence type="ECO:0000256" key="1">
    <source>
        <dbReference type="ARBA" id="ARBA00023002"/>
    </source>
</evidence>
<sequence>MKIAIIGGGVIGLSAAWELSSRGHEITLVDQGRFGRKASWAGAGILLPGNAETAIHPIEKLEAASNDLHEQWSRRLRDETGIDNGYRKCGGLYVARTPGEIATLAGSLGYWNERNIEAESLNRESFVKRIASLSHLAGSDKFLAAVLPQEAQICNPWHIKALVAACEKAAVRMLPESSVLNYEMSSNRLDAIVVDRDERIEFDVCLFACGAWTQQVLLSLAEGIQMVPVRGQMILYRLDEPLAIPILNEGTRYVVPRDDGHVLVGATIEEVGFDESTTIEAMDLLSLEAQRLIPELTPDRIVKKWAGLRPGTHDAFPYMGLLPNFENAFVSAGHFKLGLQHSTGSAVAMSDLIEGKPTLIDLTPFEPSRVLV</sequence>
<evidence type="ECO:0000259" key="2">
    <source>
        <dbReference type="Pfam" id="PF01266"/>
    </source>
</evidence>
<gene>
    <name evidence="3" type="primary">hcnC</name>
    <name evidence="3" type="ORF">MFFC18_42990</name>
</gene>
<dbReference type="Gene3D" id="3.50.50.60">
    <property type="entry name" value="FAD/NAD(P)-binding domain"/>
    <property type="match status" value="1"/>
</dbReference>
<dbReference type="GO" id="GO:0005737">
    <property type="term" value="C:cytoplasm"/>
    <property type="evidence" value="ECO:0007669"/>
    <property type="project" value="TreeGrafter"/>
</dbReference>
<dbReference type="GO" id="GO:0050622">
    <property type="term" value="F:glycine dehydrogenase (cyanide-forming) activity"/>
    <property type="evidence" value="ECO:0007669"/>
    <property type="project" value="UniProtKB-EC"/>
</dbReference>
<dbReference type="SUPFAM" id="SSF51905">
    <property type="entry name" value="FAD/NAD(P)-binding domain"/>
    <property type="match status" value="1"/>
</dbReference>
<keyword evidence="1 3" id="KW-0560">Oxidoreductase</keyword>
<dbReference type="PANTHER" id="PTHR13847">
    <property type="entry name" value="SARCOSINE DEHYDROGENASE-RELATED"/>
    <property type="match status" value="1"/>
</dbReference>
<dbReference type="EMBL" id="CP042912">
    <property type="protein sequence ID" value="QEG24380.1"/>
    <property type="molecule type" value="Genomic_DNA"/>
</dbReference>
<dbReference type="InterPro" id="IPR006076">
    <property type="entry name" value="FAD-dep_OxRdtase"/>
</dbReference>
<organism evidence="3 4">
    <name type="scientific">Mariniblastus fucicola</name>
    <dbReference type="NCBI Taxonomy" id="980251"/>
    <lineage>
        <taxon>Bacteria</taxon>
        <taxon>Pseudomonadati</taxon>
        <taxon>Planctomycetota</taxon>
        <taxon>Planctomycetia</taxon>
        <taxon>Pirellulales</taxon>
        <taxon>Pirellulaceae</taxon>
        <taxon>Mariniblastus</taxon>
    </lineage>
</organism>
<evidence type="ECO:0000313" key="3">
    <source>
        <dbReference type="EMBL" id="QEG24380.1"/>
    </source>
</evidence>